<evidence type="ECO:0000256" key="2">
    <source>
        <dbReference type="ARBA" id="ARBA00004123"/>
    </source>
</evidence>
<dbReference type="PANTHER" id="PTHR31948">
    <property type="entry name" value="ZINC-FINGER HOMEODOMAIN PROTEIN 2"/>
    <property type="match status" value="1"/>
</dbReference>
<evidence type="ECO:0000256" key="6">
    <source>
        <dbReference type="ARBA" id="ARBA00022833"/>
    </source>
</evidence>
<keyword evidence="7" id="KW-0805">Transcription regulation</keyword>
<dbReference type="GO" id="GO:0050793">
    <property type="term" value="P:regulation of developmental process"/>
    <property type="evidence" value="ECO:0007669"/>
    <property type="project" value="TreeGrafter"/>
</dbReference>
<keyword evidence="15" id="KW-1185">Reference proteome</keyword>
<name>A0A8T3C106_DENNO</name>
<keyword evidence="11" id="KW-0539">Nucleus</keyword>
<evidence type="ECO:0000256" key="5">
    <source>
        <dbReference type="ARBA" id="ARBA00022771"/>
    </source>
</evidence>
<organism evidence="14 15">
    <name type="scientific">Dendrobium nobile</name>
    <name type="common">Orchid</name>
    <dbReference type="NCBI Taxonomy" id="94219"/>
    <lineage>
        <taxon>Eukaryota</taxon>
        <taxon>Viridiplantae</taxon>
        <taxon>Streptophyta</taxon>
        <taxon>Embryophyta</taxon>
        <taxon>Tracheophyta</taxon>
        <taxon>Spermatophyta</taxon>
        <taxon>Magnoliopsida</taxon>
        <taxon>Liliopsida</taxon>
        <taxon>Asparagales</taxon>
        <taxon>Orchidaceae</taxon>
        <taxon>Epidendroideae</taxon>
        <taxon>Malaxideae</taxon>
        <taxon>Dendrobiinae</taxon>
        <taxon>Dendrobium</taxon>
    </lineage>
</organism>
<comment type="subcellular location">
    <subcellularLocation>
        <location evidence="2">Nucleus</location>
    </subcellularLocation>
</comment>
<dbReference type="InterPro" id="IPR006456">
    <property type="entry name" value="ZF_HD_homeobox_Cys/His_dimer"/>
</dbReference>
<comment type="subunit">
    <text evidence="3">Homo- and heterodimer with other ZFHD proteins.</text>
</comment>
<dbReference type="Pfam" id="PF04770">
    <property type="entry name" value="ZF-HD_dimer"/>
    <property type="match status" value="1"/>
</dbReference>
<dbReference type="Proteomes" id="UP000829196">
    <property type="component" value="Unassembled WGS sequence"/>
</dbReference>
<keyword evidence="6" id="KW-0862">Zinc</keyword>
<keyword evidence="10" id="KW-0804">Transcription</keyword>
<keyword evidence="9" id="KW-0371">Homeobox</keyword>
<evidence type="ECO:0000256" key="7">
    <source>
        <dbReference type="ARBA" id="ARBA00023015"/>
    </source>
</evidence>
<evidence type="ECO:0000256" key="8">
    <source>
        <dbReference type="ARBA" id="ARBA00023125"/>
    </source>
</evidence>
<dbReference type="InterPro" id="IPR009057">
    <property type="entry name" value="Homeodomain-like_sf"/>
</dbReference>
<sequence>MDFRRPNHDDHGNQEMSSDRPPIHESTFSKPALPSPSSLLSAGDAGDPSPASVSYRECLRNHAASLGSHVLDGCGEFMPGATDSLKCAACGCHRSFHRRESQSYHLFDRRAPNNSCGRIPLLLSPPALQKQIQSLGGIESSSEELGLATPPPKKRFRTKFTEEQKEKMMELAERIGWKIQRQDDANMERFFAEIGISRQVFKVWMHNNNKNSIRKQHQ</sequence>
<dbReference type="Gene3D" id="1.10.10.60">
    <property type="entry name" value="Homeodomain-like"/>
    <property type="match status" value="1"/>
</dbReference>
<dbReference type="PROSITE" id="PS51523">
    <property type="entry name" value="ZF_HD_DIMER"/>
    <property type="match status" value="1"/>
</dbReference>
<dbReference type="GO" id="GO:0005634">
    <property type="term" value="C:nucleus"/>
    <property type="evidence" value="ECO:0007669"/>
    <property type="project" value="UniProtKB-SubCell"/>
</dbReference>
<evidence type="ECO:0000256" key="4">
    <source>
        <dbReference type="ARBA" id="ARBA00022723"/>
    </source>
</evidence>
<evidence type="ECO:0000256" key="1">
    <source>
        <dbReference type="ARBA" id="ARBA00004049"/>
    </source>
</evidence>
<protein>
    <recommendedName>
        <fullName evidence="13">ZF-HD dimerization-type domain-containing protein</fullName>
    </recommendedName>
</protein>
<feature type="compositionally biased region" description="Low complexity" evidence="12">
    <location>
        <begin position="31"/>
        <end position="42"/>
    </location>
</feature>
<evidence type="ECO:0000256" key="12">
    <source>
        <dbReference type="SAM" id="MobiDB-lite"/>
    </source>
</evidence>
<keyword evidence="4" id="KW-0479">Metal-binding</keyword>
<feature type="compositionally biased region" description="Basic and acidic residues" evidence="12">
    <location>
        <begin position="1"/>
        <end position="23"/>
    </location>
</feature>
<dbReference type="GO" id="GO:0000976">
    <property type="term" value="F:transcription cis-regulatory region binding"/>
    <property type="evidence" value="ECO:0007669"/>
    <property type="project" value="TreeGrafter"/>
</dbReference>
<reference evidence="14" key="1">
    <citation type="journal article" date="2022" name="Front. Genet.">
        <title>Chromosome-Scale Assembly of the Dendrobium nobile Genome Provides Insights Into the Molecular Mechanism of the Biosynthesis of the Medicinal Active Ingredient of Dendrobium.</title>
        <authorList>
            <person name="Xu Q."/>
            <person name="Niu S.-C."/>
            <person name="Li K.-L."/>
            <person name="Zheng P.-J."/>
            <person name="Zhang X.-J."/>
            <person name="Jia Y."/>
            <person name="Liu Y."/>
            <person name="Niu Y.-X."/>
            <person name="Yu L.-H."/>
            <person name="Chen D.-F."/>
            <person name="Zhang G.-Q."/>
        </authorList>
    </citation>
    <scope>NUCLEOTIDE SEQUENCE</scope>
    <source>
        <tissue evidence="14">Leaf</tissue>
    </source>
</reference>
<keyword evidence="8" id="KW-0238">DNA-binding</keyword>
<dbReference type="SUPFAM" id="SSF46689">
    <property type="entry name" value="Homeodomain-like"/>
    <property type="match status" value="1"/>
</dbReference>
<evidence type="ECO:0000256" key="9">
    <source>
        <dbReference type="ARBA" id="ARBA00023155"/>
    </source>
</evidence>
<evidence type="ECO:0000256" key="10">
    <source>
        <dbReference type="ARBA" id="ARBA00023163"/>
    </source>
</evidence>
<dbReference type="InterPro" id="IPR006455">
    <property type="entry name" value="Homeodomain_ZF_HD"/>
</dbReference>
<dbReference type="AlphaFoldDB" id="A0A8T3C106"/>
<dbReference type="SMR" id="A0A8T3C106"/>
<comment type="caution">
    <text evidence="14">The sequence shown here is derived from an EMBL/GenBank/DDBJ whole genome shotgun (WGS) entry which is preliminary data.</text>
</comment>
<proteinExistence type="predicted"/>
<feature type="domain" description="ZF-HD dimerization-type" evidence="13">
    <location>
        <begin position="55"/>
        <end position="100"/>
    </location>
</feature>
<dbReference type="NCBIfam" id="TIGR01566">
    <property type="entry name" value="ZF_HD_prot_N"/>
    <property type="match status" value="1"/>
</dbReference>
<dbReference type="FunFam" id="1.10.10.60:FF:000257">
    <property type="entry name" value="Zinc-finger homeodomain protein 2"/>
    <property type="match status" value="1"/>
</dbReference>
<evidence type="ECO:0000259" key="13">
    <source>
        <dbReference type="PROSITE" id="PS51523"/>
    </source>
</evidence>
<dbReference type="GO" id="GO:0003700">
    <property type="term" value="F:DNA-binding transcription factor activity"/>
    <property type="evidence" value="ECO:0007669"/>
    <property type="project" value="TreeGrafter"/>
</dbReference>
<dbReference type="PANTHER" id="PTHR31948:SF138">
    <property type="entry name" value="ZINC-FINGER HOMEODOMAIN PROTEIN 7"/>
    <property type="match status" value="1"/>
</dbReference>
<evidence type="ECO:0000256" key="3">
    <source>
        <dbReference type="ARBA" id="ARBA00011416"/>
    </source>
</evidence>
<dbReference type="GO" id="GO:0008270">
    <property type="term" value="F:zinc ion binding"/>
    <property type="evidence" value="ECO:0007669"/>
    <property type="project" value="UniProtKB-KW"/>
</dbReference>
<dbReference type="NCBIfam" id="TIGR01565">
    <property type="entry name" value="homeo_ZF_HD"/>
    <property type="match status" value="1"/>
</dbReference>
<feature type="region of interest" description="Disordered" evidence="12">
    <location>
        <begin position="1"/>
        <end position="52"/>
    </location>
</feature>
<dbReference type="EMBL" id="JAGYWB010000004">
    <property type="protein sequence ID" value="KAI0523990.1"/>
    <property type="molecule type" value="Genomic_DNA"/>
</dbReference>
<dbReference type="OrthoDB" id="636896at2759"/>
<evidence type="ECO:0000256" key="11">
    <source>
        <dbReference type="ARBA" id="ARBA00023242"/>
    </source>
</evidence>
<comment type="function">
    <text evidence="1">Putative transcription factor.</text>
</comment>
<gene>
    <name evidence="14" type="ORF">KFK09_003354</name>
</gene>
<keyword evidence="5" id="KW-0863">Zinc-finger</keyword>
<evidence type="ECO:0000313" key="14">
    <source>
        <dbReference type="EMBL" id="KAI0523990.1"/>
    </source>
</evidence>
<evidence type="ECO:0000313" key="15">
    <source>
        <dbReference type="Proteomes" id="UP000829196"/>
    </source>
</evidence>
<accession>A0A8T3C106</accession>